<dbReference type="GO" id="GO:0016971">
    <property type="term" value="F:flavin-dependent sulfhydryl oxidase activity"/>
    <property type="evidence" value="ECO:0007669"/>
    <property type="project" value="InterPro"/>
</dbReference>
<dbReference type="PROSITE" id="PS51324">
    <property type="entry name" value="ERV_ALR"/>
    <property type="match status" value="1"/>
</dbReference>
<keyword evidence="5" id="KW-1015">Disulfide bond</keyword>
<feature type="transmembrane region" description="Helical" evidence="7">
    <location>
        <begin position="119"/>
        <end position="138"/>
    </location>
</feature>
<feature type="domain" description="ERV/ALR sulfhydryl oxidase" evidence="8">
    <location>
        <begin position="1"/>
        <end position="89"/>
    </location>
</feature>
<dbReference type="EC" id="1.8.3.2" evidence="7"/>
<dbReference type="Gene3D" id="1.20.120.310">
    <property type="entry name" value="ERV/ALR sulfhydryl oxidase domain"/>
    <property type="match status" value="1"/>
</dbReference>
<evidence type="ECO:0000256" key="2">
    <source>
        <dbReference type="ARBA" id="ARBA00022630"/>
    </source>
</evidence>
<dbReference type="PANTHER" id="PTHR12645:SF0">
    <property type="entry name" value="FAD-LINKED SULFHYDRYL OXIDASE ALR"/>
    <property type="match status" value="1"/>
</dbReference>
<protein>
    <recommendedName>
        <fullName evidence="7">Sulfhydryl oxidase</fullName>
        <ecNumber evidence="7">1.8.3.2</ecNumber>
    </recommendedName>
</protein>
<dbReference type="InterPro" id="IPR017905">
    <property type="entry name" value="ERV/ALR_sulphydryl_oxidase"/>
</dbReference>
<evidence type="ECO:0000313" key="9">
    <source>
        <dbReference type="EMBL" id="AYV76686.1"/>
    </source>
</evidence>
<sequence>MHYITLSYPDNPSGDDKINIRNFFTSIQHLLPCEKCRHHFSNYIKQYPLDDNVMRSRHNLSNWLLIIHNNVNKSLNKPIMTYNEMIKLYLPENIKEKFTTESNNSIIQNIQTAIINIDTTLFITIFIVILILILMLVIRIKNM</sequence>
<evidence type="ECO:0000256" key="6">
    <source>
        <dbReference type="ARBA" id="ARBA00048864"/>
    </source>
</evidence>
<dbReference type="SUPFAM" id="SSF69000">
    <property type="entry name" value="FAD-dependent thiol oxidase"/>
    <property type="match status" value="1"/>
</dbReference>
<evidence type="ECO:0000256" key="5">
    <source>
        <dbReference type="ARBA" id="ARBA00023157"/>
    </source>
</evidence>
<gene>
    <name evidence="9" type="ORF">Terrestrivirus11_27</name>
</gene>
<dbReference type="InterPro" id="IPR039799">
    <property type="entry name" value="ALR/ERV"/>
</dbReference>
<keyword evidence="3 7" id="KW-0274">FAD</keyword>
<reference evidence="9" key="1">
    <citation type="submission" date="2018-10" db="EMBL/GenBank/DDBJ databases">
        <title>Hidden diversity of soil giant viruses.</title>
        <authorList>
            <person name="Schulz F."/>
            <person name="Alteio L."/>
            <person name="Goudeau D."/>
            <person name="Ryan E.M."/>
            <person name="Malmstrom R.R."/>
            <person name="Blanchard J."/>
            <person name="Woyke T."/>
        </authorList>
    </citation>
    <scope>NUCLEOTIDE SEQUENCE</scope>
    <source>
        <strain evidence="9">TEV1</strain>
    </source>
</reference>
<keyword evidence="7" id="KW-1133">Transmembrane helix</keyword>
<dbReference type="InterPro" id="IPR036774">
    <property type="entry name" value="ERV/ALR_sulphydryl_oxid_sf"/>
</dbReference>
<evidence type="ECO:0000256" key="4">
    <source>
        <dbReference type="ARBA" id="ARBA00023002"/>
    </source>
</evidence>
<name>A0A3G4ZP83_9VIRU</name>
<keyword evidence="4 7" id="KW-0560">Oxidoreductase</keyword>
<evidence type="ECO:0000256" key="1">
    <source>
        <dbReference type="ARBA" id="ARBA00001974"/>
    </source>
</evidence>
<keyword evidence="2 7" id="KW-0285">Flavoprotein</keyword>
<dbReference type="Pfam" id="PF04777">
    <property type="entry name" value="Evr1_Alr"/>
    <property type="match status" value="1"/>
</dbReference>
<keyword evidence="7" id="KW-0472">Membrane</keyword>
<evidence type="ECO:0000259" key="8">
    <source>
        <dbReference type="PROSITE" id="PS51324"/>
    </source>
</evidence>
<dbReference type="EMBL" id="MK071989">
    <property type="protein sequence ID" value="AYV76686.1"/>
    <property type="molecule type" value="Genomic_DNA"/>
</dbReference>
<comment type="catalytic activity">
    <reaction evidence="6 7">
        <text>2 R'C(R)SH + O2 = R'C(R)S-S(R)CR' + H2O2</text>
        <dbReference type="Rhea" id="RHEA:17357"/>
        <dbReference type="ChEBI" id="CHEBI:15379"/>
        <dbReference type="ChEBI" id="CHEBI:16240"/>
        <dbReference type="ChEBI" id="CHEBI:16520"/>
        <dbReference type="ChEBI" id="CHEBI:17412"/>
        <dbReference type="EC" id="1.8.3.2"/>
    </reaction>
</comment>
<dbReference type="PANTHER" id="PTHR12645">
    <property type="entry name" value="ALR/ERV"/>
    <property type="match status" value="1"/>
</dbReference>
<organism evidence="9">
    <name type="scientific">Terrestrivirus sp</name>
    <dbReference type="NCBI Taxonomy" id="2487775"/>
    <lineage>
        <taxon>Viruses</taxon>
        <taxon>Varidnaviria</taxon>
        <taxon>Bamfordvirae</taxon>
        <taxon>Nucleocytoviricota</taxon>
        <taxon>Megaviricetes</taxon>
        <taxon>Imitervirales</taxon>
        <taxon>Mimiviridae</taxon>
        <taxon>Klosneuvirinae</taxon>
    </lineage>
</organism>
<evidence type="ECO:0000256" key="3">
    <source>
        <dbReference type="ARBA" id="ARBA00022827"/>
    </source>
</evidence>
<comment type="cofactor">
    <cofactor evidence="1 7">
        <name>FAD</name>
        <dbReference type="ChEBI" id="CHEBI:57692"/>
    </cofactor>
</comment>
<accession>A0A3G4ZP83</accession>
<dbReference type="GO" id="GO:0050660">
    <property type="term" value="F:flavin adenine dinucleotide binding"/>
    <property type="evidence" value="ECO:0007669"/>
    <property type="project" value="TreeGrafter"/>
</dbReference>
<evidence type="ECO:0000256" key="7">
    <source>
        <dbReference type="RuleBase" id="RU371123"/>
    </source>
</evidence>
<proteinExistence type="predicted"/>
<keyword evidence="7" id="KW-0812">Transmembrane</keyword>